<evidence type="ECO:0000313" key="1">
    <source>
        <dbReference type="EMBL" id="KAJ7704913.1"/>
    </source>
</evidence>
<dbReference type="EMBL" id="JARKIE010000009">
    <property type="protein sequence ID" value="KAJ7704913.1"/>
    <property type="molecule type" value="Genomic_DNA"/>
</dbReference>
<dbReference type="Proteomes" id="UP001221757">
    <property type="component" value="Unassembled WGS sequence"/>
</dbReference>
<name>A0AAD7GTF6_MYCRO</name>
<dbReference type="AlphaFoldDB" id="A0AAD7GTF6"/>
<sequence>EATAAMVGRCWYQHALDKLEGLIIVCIFELSKVNLASTGYKIQKHITKALQAHSKTIKTAIDCYNLAADLMIPPKVNLSWEEVIEYTFLSDLDLLCEEQEDMQGELWALPAGHVAMDQHYKLLCVDKEIIRLNIKIQRLVTYM</sequence>
<feature type="non-terminal residue" evidence="1">
    <location>
        <position position="143"/>
    </location>
</feature>
<accession>A0AAD7GTF6</accession>
<evidence type="ECO:0000313" key="2">
    <source>
        <dbReference type="Proteomes" id="UP001221757"/>
    </source>
</evidence>
<proteinExistence type="predicted"/>
<gene>
    <name evidence="1" type="ORF">B0H17DRAFT_846884</name>
</gene>
<organism evidence="1 2">
    <name type="scientific">Mycena rosella</name>
    <name type="common">Pink bonnet</name>
    <name type="synonym">Agaricus rosellus</name>
    <dbReference type="NCBI Taxonomy" id="1033263"/>
    <lineage>
        <taxon>Eukaryota</taxon>
        <taxon>Fungi</taxon>
        <taxon>Dikarya</taxon>
        <taxon>Basidiomycota</taxon>
        <taxon>Agaricomycotina</taxon>
        <taxon>Agaricomycetes</taxon>
        <taxon>Agaricomycetidae</taxon>
        <taxon>Agaricales</taxon>
        <taxon>Marasmiineae</taxon>
        <taxon>Mycenaceae</taxon>
        <taxon>Mycena</taxon>
    </lineage>
</organism>
<reference evidence="1" key="1">
    <citation type="submission" date="2023-03" db="EMBL/GenBank/DDBJ databases">
        <title>Massive genome expansion in bonnet fungi (Mycena s.s.) driven by repeated elements and novel gene families across ecological guilds.</title>
        <authorList>
            <consortium name="Lawrence Berkeley National Laboratory"/>
            <person name="Harder C.B."/>
            <person name="Miyauchi S."/>
            <person name="Viragh M."/>
            <person name="Kuo A."/>
            <person name="Thoen E."/>
            <person name="Andreopoulos B."/>
            <person name="Lu D."/>
            <person name="Skrede I."/>
            <person name="Drula E."/>
            <person name="Henrissat B."/>
            <person name="Morin E."/>
            <person name="Kohler A."/>
            <person name="Barry K."/>
            <person name="LaButti K."/>
            <person name="Morin E."/>
            <person name="Salamov A."/>
            <person name="Lipzen A."/>
            <person name="Mereny Z."/>
            <person name="Hegedus B."/>
            <person name="Baldrian P."/>
            <person name="Stursova M."/>
            <person name="Weitz H."/>
            <person name="Taylor A."/>
            <person name="Grigoriev I.V."/>
            <person name="Nagy L.G."/>
            <person name="Martin F."/>
            <person name="Kauserud H."/>
        </authorList>
    </citation>
    <scope>NUCLEOTIDE SEQUENCE</scope>
    <source>
        <strain evidence="1">CBHHK067</strain>
    </source>
</reference>
<comment type="caution">
    <text evidence="1">The sequence shown here is derived from an EMBL/GenBank/DDBJ whole genome shotgun (WGS) entry which is preliminary data.</text>
</comment>
<keyword evidence="2" id="KW-1185">Reference proteome</keyword>
<feature type="non-terminal residue" evidence="1">
    <location>
        <position position="1"/>
    </location>
</feature>
<protein>
    <submittedName>
        <fullName evidence="1">Uncharacterized protein</fullName>
    </submittedName>
</protein>